<comment type="caution">
    <text evidence="1">The sequence shown here is derived from an EMBL/GenBank/DDBJ whole genome shotgun (WGS) entry which is preliminary data.</text>
</comment>
<accession>A0A1F7RUB7</accession>
<evidence type="ECO:0000313" key="2">
    <source>
        <dbReference type="Proteomes" id="UP000179266"/>
    </source>
</evidence>
<dbReference type="InterPro" id="IPR029063">
    <property type="entry name" value="SAM-dependent_MTases_sf"/>
</dbReference>
<evidence type="ECO:0008006" key="3">
    <source>
        <dbReference type="Google" id="ProtNLM"/>
    </source>
</evidence>
<sequence length="465" mass="54047">MKNLLSLENIDFEPSSYVDNQGFVFYYDDKVLRCIYSDAKTLFQGLLKENILEDWSQRFNLVPTRSSQYRIAGKEDCLIVEHDRIWPTSYCTEWCPSMLYDAAHLTINFALELADHELILQDAYPWNILFCGSEPVFIDLTSIAPVDPVLLWPAHEQFEAFFIRPIILSELGKGKVARAMLRDYINGISLEEYYKFLGPIHRLRHPGLILSVLINKRLQRSAVLKDRLRKMSEKIIRTVPTDVRKRFLKKLSRRLNIFKKTKSADAWTRYYKNIDKKFDKAVKRETVSNIIRRIKPETLLDIGCNTGIFSIEAAQCGAKVVSIDTSESCVEELYCTASQKKLHITPLIADIVNPTPAYGFLGRQFPGLLDRIGCEMVLFLGMMHHAHVTGRQSIMRISELLNIVTQKYLLFEYIDIKDANMPHLPQRRKIEYSIETIKKALEKYFENIEDYPSDRQTRRLLLCTK</sequence>
<dbReference type="Pfam" id="PF13489">
    <property type="entry name" value="Methyltransf_23"/>
    <property type="match status" value="1"/>
</dbReference>
<evidence type="ECO:0000313" key="1">
    <source>
        <dbReference type="EMBL" id="OGL45159.1"/>
    </source>
</evidence>
<dbReference type="Proteomes" id="UP000179266">
    <property type="component" value="Unassembled WGS sequence"/>
</dbReference>
<name>A0A1F7RUB7_9BACT</name>
<protein>
    <recommendedName>
        <fullName evidence="3">Methyltransferase domain-containing protein</fullName>
    </recommendedName>
</protein>
<dbReference type="AlphaFoldDB" id="A0A1F7RUB7"/>
<dbReference type="Gene3D" id="3.40.50.150">
    <property type="entry name" value="Vaccinia Virus protein VP39"/>
    <property type="match status" value="1"/>
</dbReference>
<dbReference type="SUPFAM" id="SSF53335">
    <property type="entry name" value="S-adenosyl-L-methionine-dependent methyltransferases"/>
    <property type="match status" value="1"/>
</dbReference>
<organism evidence="1 2">
    <name type="scientific">Candidatus Schekmanbacteria bacterium RBG_13_48_7</name>
    <dbReference type="NCBI Taxonomy" id="1817878"/>
    <lineage>
        <taxon>Bacteria</taxon>
        <taxon>Candidatus Schekmaniibacteriota</taxon>
    </lineage>
</organism>
<dbReference type="CDD" id="cd02440">
    <property type="entry name" value="AdoMet_MTases"/>
    <property type="match status" value="1"/>
</dbReference>
<proteinExistence type="predicted"/>
<dbReference type="EMBL" id="MGDD01000192">
    <property type="protein sequence ID" value="OGL45159.1"/>
    <property type="molecule type" value="Genomic_DNA"/>
</dbReference>
<gene>
    <name evidence="1" type="ORF">A2161_07265</name>
</gene>
<reference evidence="1 2" key="1">
    <citation type="journal article" date="2016" name="Nat. Commun.">
        <title>Thousands of microbial genomes shed light on interconnected biogeochemical processes in an aquifer system.</title>
        <authorList>
            <person name="Anantharaman K."/>
            <person name="Brown C.T."/>
            <person name="Hug L.A."/>
            <person name="Sharon I."/>
            <person name="Castelle C.J."/>
            <person name="Probst A.J."/>
            <person name="Thomas B.C."/>
            <person name="Singh A."/>
            <person name="Wilkins M.J."/>
            <person name="Karaoz U."/>
            <person name="Brodie E.L."/>
            <person name="Williams K.H."/>
            <person name="Hubbard S.S."/>
            <person name="Banfield J.F."/>
        </authorList>
    </citation>
    <scope>NUCLEOTIDE SEQUENCE [LARGE SCALE GENOMIC DNA]</scope>
</reference>